<evidence type="ECO:0000313" key="2">
    <source>
        <dbReference type="Proteomes" id="UP001165064"/>
    </source>
</evidence>
<dbReference type="EMBL" id="BSXS01008030">
    <property type="protein sequence ID" value="GME91202.1"/>
    <property type="molecule type" value="Genomic_DNA"/>
</dbReference>
<name>A0ACB5TML2_AMBMO</name>
<comment type="caution">
    <text evidence="1">The sequence shown here is derived from an EMBL/GenBank/DDBJ whole genome shotgun (WGS) entry which is preliminary data.</text>
</comment>
<accession>A0ACB5TML2</accession>
<keyword evidence="2" id="KW-1185">Reference proteome</keyword>
<gene>
    <name evidence="1" type="ORF">Amon02_000885300</name>
</gene>
<protein>
    <submittedName>
        <fullName evidence="1">Unnamed protein product</fullName>
    </submittedName>
</protein>
<evidence type="ECO:0000313" key="1">
    <source>
        <dbReference type="EMBL" id="GME91202.1"/>
    </source>
</evidence>
<reference evidence="1" key="1">
    <citation type="submission" date="2023-04" db="EMBL/GenBank/DDBJ databases">
        <title>Ambrosiozyma monospora NBRC 10751.</title>
        <authorList>
            <person name="Ichikawa N."/>
            <person name="Sato H."/>
            <person name="Tonouchi N."/>
        </authorList>
    </citation>
    <scope>NUCLEOTIDE SEQUENCE</scope>
    <source>
        <strain evidence="1">NBRC 10751</strain>
    </source>
</reference>
<proteinExistence type="predicted"/>
<dbReference type="Proteomes" id="UP001165064">
    <property type="component" value="Unassembled WGS sequence"/>
</dbReference>
<sequence length="369" mass="39970">MTTQLDKKHLETIDVMNESFSTCSIDIESQSQSESDSNCDEQHPSAYHRNLHSRHLQMIAIGSAIGSGIFVSSGSALSTAGPAALLIAWSIGGFLLYCTLQALCELVVTFPVSGGFMVYNTKFISPAWGFMISWNYVHSRIMSIPLELIALSITMQYWVDVNIAVWISVATVFLVIINLFGVRGYGEAECIFSCIKLLGILMFVIMALVLVCQGGTDKAYAGGKYWKTPGAFNHGFKGFSSILLTAILSYSGTEVMGLNITEVKNPRKAMPSATKQAFWRIFFAYIISITMITFLIPFNDRKLQGNSPSDSNASPFVIAAVGAGLRGLPSVMNAVILIAVFSVVNTSVFAASRAIVSLSQQVSDTQLVG</sequence>
<organism evidence="1 2">
    <name type="scientific">Ambrosiozyma monospora</name>
    <name type="common">Yeast</name>
    <name type="synonym">Endomycopsis monosporus</name>
    <dbReference type="NCBI Taxonomy" id="43982"/>
    <lineage>
        <taxon>Eukaryota</taxon>
        <taxon>Fungi</taxon>
        <taxon>Dikarya</taxon>
        <taxon>Ascomycota</taxon>
        <taxon>Saccharomycotina</taxon>
        <taxon>Pichiomycetes</taxon>
        <taxon>Pichiales</taxon>
        <taxon>Pichiaceae</taxon>
        <taxon>Ambrosiozyma</taxon>
    </lineage>
</organism>